<dbReference type="Gene3D" id="3.40.525.10">
    <property type="entry name" value="CRAL-TRIO lipid binding domain"/>
    <property type="match status" value="1"/>
</dbReference>
<reference evidence="3" key="2">
    <citation type="submission" date="2023-05" db="EMBL/GenBank/DDBJ databases">
        <authorList>
            <consortium name="Lawrence Berkeley National Laboratory"/>
            <person name="Steindorff A."/>
            <person name="Hensen N."/>
            <person name="Bonometti L."/>
            <person name="Westerberg I."/>
            <person name="Brannstrom I.O."/>
            <person name="Guillou S."/>
            <person name="Cros-Aarteil S."/>
            <person name="Calhoun S."/>
            <person name="Haridas S."/>
            <person name="Kuo A."/>
            <person name="Mondo S."/>
            <person name="Pangilinan J."/>
            <person name="Riley R."/>
            <person name="Labutti K."/>
            <person name="Andreopoulos B."/>
            <person name="Lipzen A."/>
            <person name="Chen C."/>
            <person name="Yanf M."/>
            <person name="Daum C."/>
            <person name="Ng V."/>
            <person name="Clum A."/>
            <person name="Ohm R."/>
            <person name="Martin F."/>
            <person name="Silar P."/>
            <person name="Natvig D."/>
            <person name="Lalanne C."/>
            <person name="Gautier V."/>
            <person name="Ament-Velasquez S.L."/>
            <person name="Kruys A."/>
            <person name="Hutchinson M.I."/>
            <person name="Powell A.J."/>
            <person name="Barry K."/>
            <person name="Miller A.N."/>
            <person name="Grigoriev I.V."/>
            <person name="Debuchy R."/>
            <person name="Gladieux P."/>
            <person name="Thoren M.H."/>
            <person name="Johannesson H."/>
        </authorList>
    </citation>
    <scope>NUCLEOTIDE SEQUENCE</scope>
    <source>
        <strain evidence="3">CBS 757.83</strain>
    </source>
</reference>
<gene>
    <name evidence="3" type="ORF">N658DRAFT_432740</name>
</gene>
<keyword evidence="4" id="KW-1185">Reference proteome</keyword>
<dbReference type="InterPro" id="IPR001251">
    <property type="entry name" value="CRAL-TRIO_dom"/>
</dbReference>
<feature type="domain" description="CRAL-TRIO" evidence="2">
    <location>
        <begin position="210"/>
        <end position="355"/>
    </location>
</feature>
<evidence type="ECO:0000313" key="4">
    <source>
        <dbReference type="Proteomes" id="UP001305647"/>
    </source>
</evidence>
<accession>A0AAN6PUA5</accession>
<evidence type="ECO:0000259" key="2">
    <source>
        <dbReference type="PROSITE" id="PS50191"/>
    </source>
</evidence>
<dbReference type="InterPro" id="IPR036865">
    <property type="entry name" value="CRAL-TRIO_dom_sf"/>
</dbReference>
<dbReference type="InterPro" id="IPR052432">
    <property type="entry name" value="PITP/CRAL-TRIO"/>
</dbReference>
<dbReference type="Pfam" id="PF00650">
    <property type="entry name" value="CRAL_TRIO"/>
    <property type="match status" value="1"/>
</dbReference>
<organism evidence="3 4">
    <name type="scientific">Parathielavia hyrcaniae</name>
    <dbReference type="NCBI Taxonomy" id="113614"/>
    <lineage>
        <taxon>Eukaryota</taxon>
        <taxon>Fungi</taxon>
        <taxon>Dikarya</taxon>
        <taxon>Ascomycota</taxon>
        <taxon>Pezizomycotina</taxon>
        <taxon>Sordariomycetes</taxon>
        <taxon>Sordariomycetidae</taxon>
        <taxon>Sordariales</taxon>
        <taxon>Chaetomiaceae</taxon>
        <taxon>Parathielavia</taxon>
    </lineage>
</organism>
<feature type="region of interest" description="Disordered" evidence="1">
    <location>
        <begin position="38"/>
        <end position="63"/>
    </location>
</feature>
<name>A0AAN6PUA5_9PEZI</name>
<dbReference type="CDD" id="cd00170">
    <property type="entry name" value="SEC14"/>
    <property type="match status" value="1"/>
</dbReference>
<protein>
    <submittedName>
        <fullName evidence="3">CRAL/TRIO domain-containing protein</fullName>
    </submittedName>
</protein>
<evidence type="ECO:0000256" key="1">
    <source>
        <dbReference type="SAM" id="MobiDB-lite"/>
    </source>
</evidence>
<dbReference type="PROSITE" id="PS50191">
    <property type="entry name" value="CRAL_TRIO"/>
    <property type="match status" value="1"/>
</dbReference>
<dbReference type="Pfam" id="PF03765">
    <property type="entry name" value="CRAL_TRIO_N"/>
    <property type="match status" value="1"/>
</dbReference>
<evidence type="ECO:0000313" key="3">
    <source>
        <dbReference type="EMBL" id="KAK4098087.1"/>
    </source>
</evidence>
<proteinExistence type="predicted"/>
<dbReference type="SMART" id="SM00516">
    <property type="entry name" value="SEC14"/>
    <property type="match status" value="1"/>
</dbReference>
<sequence>MAPEIAPGRPETLTPEQEEKLRRLWQLVFQVCAVTSNHNGAAPDSVPAANDKTQDEDATKGKKGRLSFFSRKAKKDSDADLASAVPANAPVQLNLKDGEGDKYGQTKQFYDTLSSQSPDSIRDTIWSMVKHDHPDALVLRFLRARKWDVERALIMLVSTMNWRAQDMKVDEDIMKNGEEAAVAAEKGTDAAAQKLGHDFMAQIRKGISYVHGHDKQGRPLCFVNTRLHRQGEQAEEALERYTVYLIETCRMMLQPPVDTATIVFDMTNFSMANMDYAPVKFMIKCFEANYPECLGTVLVHKAPWIFQGIWKVIRGWLDPVVANKVHFTNSAKEMEEFIPLKHIPKDLDGDEDWTYQYVEPAEGENAALRDTATRDRLLAARAFLYKEYEAATLEWIRNPDGGGDGGAEIKARRNAIAARLREDYWVVDPYVRARSYYDRIGVLLPGGKVDWYPEAKKAEAVNGTEAAPLPVPGTAADDVD</sequence>
<dbReference type="SUPFAM" id="SSF52087">
    <property type="entry name" value="CRAL/TRIO domain"/>
    <property type="match status" value="1"/>
</dbReference>
<reference evidence="3" key="1">
    <citation type="journal article" date="2023" name="Mol. Phylogenet. Evol.">
        <title>Genome-scale phylogeny and comparative genomics of the fungal order Sordariales.</title>
        <authorList>
            <person name="Hensen N."/>
            <person name="Bonometti L."/>
            <person name="Westerberg I."/>
            <person name="Brannstrom I.O."/>
            <person name="Guillou S."/>
            <person name="Cros-Aarteil S."/>
            <person name="Calhoun S."/>
            <person name="Haridas S."/>
            <person name="Kuo A."/>
            <person name="Mondo S."/>
            <person name="Pangilinan J."/>
            <person name="Riley R."/>
            <person name="LaButti K."/>
            <person name="Andreopoulos B."/>
            <person name="Lipzen A."/>
            <person name="Chen C."/>
            <person name="Yan M."/>
            <person name="Daum C."/>
            <person name="Ng V."/>
            <person name="Clum A."/>
            <person name="Steindorff A."/>
            <person name="Ohm R.A."/>
            <person name="Martin F."/>
            <person name="Silar P."/>
            <person name="Natvig D.O."/>
            <person name="Lalanne C."/>
            <person name="Gautier V."/>
            <person name="Ament-Velasquez S.L."/>
            <person name="Kruys A."/>
            <person name="Hutchinson M.I."/>
            <person name="Powell A.J."/>
            <person name="Barry K."/>
            <person name="Miller A.N."/>
            <person name="Grigoriev I.V."/>
            <person name="Debuchy R."/>
            <person name="Gladieux P."/>
            <person name="Hiltunen Thoren M."/>
            <person name="Johannesson H."/>
        </authorList>
    </citation>
    <scope>NUCLEOTIDE SEQUENCE</scope>
    <source>
        <strain evidence="3">CBS 757.83</strain>
    </source>
</reference>
<dbReference type="Proteomes" id="UP001305647">
    <property type="component" value="Unassembled WGS sequence"/>
</dbReference>
<dbReference type="EMBL" id="MU863663">
    <property type="protein sequence ID" value="KAK4098087.1"/>
    <property type="molecule type" value="Genomic_DNA"/>
</dbReference>
<dbReference type="PANTHER" id="PTHR46590">
    <property type="entry name" value="PHOSPHATIDYLINOSITOL TRANSFER PROTEIN CSR1-RELATED"/>
    <property type="match status" value="1"/>
</dbReference>
<dbReference type="InterPro" id="IPR036273">
    <property type="entry name" value="CRAL/TRIO_N_dom_sf"/>
</dbReference>
<comment type="caution">
    <text evidence="3">The sequence shown here is derived from an EMBL/GenBank/DDBJ whole genome shotgun (WGS) entry which is preliminary data.</text>
</comment>
<dbReference type="PANTHER" id="PTHR46590:SF1">
    <property type="entry name" value="PHOSPHATIDYLINOSITOL TRANSFER PROTEIN CSR1"/>
    <property type="match status" value="1"/>
</dbReference>
<dbReference type="SUPFAM" id="SSF46938">
    <property type="entry name" value="CRAL/TRIO N-terminal domain"/>
    <property type="match status" value="1"/>
</dbReference>
<dbReference type="SMART" id="SM01100">
    <property type="entry name" value="CRAL_TRIO_N"/>
    <property type="match status" value="1"/>
</dbReference>
<dbReference type="AlphaFoldDB" id="A0AAN6PUA5"/>
<dbReference type="InterPro" id="IPR011074">
    <property type="entry name" value="CRAL/TRIO_N_dom"/>
</dbReference>